<keyword evidence="3 7" id="KW-0812">Transmembrane</keyword>
<reference evidence="8" key="1">
    <citation type="submission" date="2020-05" db="EMBL/GenBank/DDBJ databases">
        <authorList>
            <person name="Chiriac C."/>
            <person name="Salcher M."/>
            <person name="Ghai R."/>
            <person name="Kavagutti S V."/>
        </authorList>
    </citation>
    <scope>NUCLEOTIDE SEQUENCE</scope>
</reference>
<keyword evidence="4" id="KW-0133">Cell shape</keyword>
<dbReference type="EMBL" id="CAEZTT010000033">
    <property type="protein sequence ID" value="CAB4573261.1"/>
    <property type="molecule type" value="Genomic_DNA"/>
</dbReference>
<evidence type="ECO:0000256" key="7">
    <source>
        <dbReference type="SAM" id="Phobius"/>
    </source>
</evidence>
<feature type="transmembrane region" description="Helical" evidence="7">
    <location>
        <begin position="48"/>
        <end position="66"/>
    </location>
</feature>
<protein>
    <submittedName>
        <fullName evidence="8">Unannotated protein</fullName>
    </submittedName>
</protein>
<dbReference type="NCBIfam" id="TIGR03426">
    <property type="entry name" value="shape_MreD"/>
    <property type="match status" value="1"/>
</dbReference>
<dbReference type="GO" id="GO:0008360">
    <property type="term" value="P:regulation of cell shape"/>
    <property type="evidence" value="ECO:0007669"/>
    <property type="project" value="UniProtKB-KW"/>
</dbReference>
<evidence type="ECO:0000313" key="8">
    <source>
        <dbReference type="EMBL" id="CAB4573261.1"/>
    </source>
</evidence>
<proteinExistence type="predicted"/>
<keyword evidence="2" id="KW-1003">Cell membrane</keyword>
<sequence length="171" mass="18302">MRKYGYILILILIFAILQPTLLFSLGISVYVPDVVAVIVAAQAFTRSYRLGASVAVIAGLLVDLLAPNEGLLGVSSLAYLVVAVVIHKYVRAPHDSPWKPVLAAAAAPALTVMIRAVVLLLTNQPAAFTQLPVYLGSQLISGLVFAAFLVPIIDLLDRPLYRDSLPLRVSA</sequence>
<evidence type="ECO:0000256" key="2">
    <source>
        <dbReference type="ARBA" id="ARBA00022475"/>
    </source>
</evidence>
<gene>
    <name evidence="8" type="ORF">UFOPK1726_00417</name>
</gene>
<evidence type="ECO:0000256" key="1">
    <source>
        <dbReference type="ARBA" id="ARBA00004651"/>
    </source>
</evidence>
<dbReference type="Pfam" id="PF04093">
    <property type="entry name" value="MreD"/>
    <property type="match status" value="1"/>
</dbReference>
<dbReference type="GO" id="GO:0005886">
    <property type="term" value="C:plasma membrane"/>
    <property type="evidence" value="ECO:0007669"/>
    <property type="project" value="UniProtKB-SubCell"/>
</dbReference>
<dbReference type="InterPro" id="IPR007227">
    <property type="entry name" value="Cell_shape_determining_MreD"/>
</dbReference>
<feature type="transmembrane region" description="Helical" evidence="7">
    <location>
        <begin position="71"/>
        <end position="90"/>
    </location>
</feature>
<comment type="subcellular location">
    <subcellularLocation>
        <location evidence="1">Cell membrane</location>
        <topology evidence="1">Multi-pass membrane protein</topology>
    </subcellularLocation>
</comment>
<feature type="transmembrane region" description="Helical" evidence="7">
    <location>
        <begin position="133"/>
        <end position="153"/>
    </location>
</feature>
<keyword evidence="6 7" id="KW-0472">Membrane</keyword>
<accession>A0A6J6EAE6</accession>
<name>A0A6J6EAE6_9ZZZZ</name>
<evidence type="ECO:0000256" key="6">
    <source>
        <dbReference type="ARBA" id="ARBA00023136"/>
    </source>
</evidence>
<evidence type="ECO:0000256" key="3">
    <source>
        <dbReference type="ARBA" id="ARBA00022692"/>
    </source>
</evidence>
<dbReference type="AlphaFoldDB" id="A0A6J6EAE6"/>
<feature type="transmembrane region" description="Helical" evidence="7">
    <location>
        <begin position="102"/>
        <end position="121"/>
    </location>
</feature>
<keyword evidence="5 7" id="KW-1133">Transmembrane helix</keyword>
<evidence type="ECO:0000256" key="4">
    <source>
        <dbReference type="ARBA" id="ARBA00022960"/>
    </source>
</evidence>
<evidence type="ECO:0000256" key="5">
    <source>
        <dbReference type="ARBA" id="ARBA00022989"/>
    </source>
</evidence>
<organism evidence="8">
    <name type="scientific">freshwater metagenome</name>
    <dbReference type="NCBI Taxonomy" id="449393"/>
    <lineage>
        <taxon>unclassified sequences</taxon>
        <taxon>metagenomes</taxon>
        <taxon>ecological metagenomes</taxon>
    </lineage>
</organism>